<dbReference type="GO" id="GO:1990825">
    <property type="term" value="F:sequence-specific mRNA binding"/>
    <property type="evidence" value="ECO:0007669"/>
    <property type="project" value="EnsemblFungi"/>
</dbReference>
<evidence type="ECO:0000256" key="4">
    <source>
        <dbReference type="ARBA" id="ARBA00022490"/>
    </source>
</evidence>
<keyword evidence="7 13" id="KW-0067">ATP-binding</keyword>
<dbReference type="InterPro" id="IPR009080">
    <property type="entry name" value="tRNAsynth_Ia_anticodon-bd"/>
</dbReference>
<comment type="subcellular location">
    <subcellularLocation>
        <location evidence="1">Cytoplasm</location>
    </subcellularLocation>
</comment>
<proteinExistence type="inferred from homology"/>
<dbReference type="AlphaFoldDB" id="A0A177EE96"/>
<dbReference type="PRINTS" id="PR00984">
    <property type="entry name" value="TRNASYNTHILE"/>
</dbReference>
<dbReference type="FunFam" id="3.40.50.620:FF:000133">
    <property type="entry name" value="Isoleucyl-tRNA synthetase, cytoplasmic"/>
    <property type="match status" value="1"/>
</dbReference>
<evidence type="ECO:0000313" key="16">
    <source>
        <dbReference type="EMBL" id="OAG29740.1"/>
    </source>
</evidence>
<evidence type="ECO:0000256" key="13">
    <source>
        <dbReference type="RuleBase" id="RU363035"/>
    </source>
</evidence>
<dbReference type="Proteomes" id="UP000185944">
    <property type="component" value="Unassembled WGS sequence"/>
</dbReference>
<accession>A0A177EE96</accession>
<evidence type="ECO:0000256" key="10">
    <source>
        <dbReference type="ARBA" id="ARBA00032665"/>
    </source>
</evidence>
<dbReference type="PANTHER" id="PTHR42780">
    <property type="entry name" value="SOLEUCYL-TRNA SYNTHETASE"/>
    <property type="match status" value="1"/>
</dbReference>
<dbReference type="GO" id="GO:0006428">
    <property type="term" value="P:isoleucyl-tRNA aminoacylation"/>
    <property type="evidence" value="ECO:0007669"/>
    <property type="project" value="EnsemblFungi"/>
</dbReference>
<dbReference type="SUPFAM" id="SSF47323">
    <property type="entry name" value="Anticodon-binding domain of a subclass of class I aminoacyl-tRNA synthetases"/>
    <property type="match status" value="1"/>
</dbReference>
<dbReference type="InterPro" id="IPR009008">
    <property type="entry name" value="Val/Leu/Ile-tRNA-synth_edit"/>
</dbReference>
<evidence type="ECO:0000256" key="1">
    <source>
        <dbReference type="ARBA" id="ARBA00004496"/>
    </source>
</evidence>
<evidence type="ECO:0000259" key="15">
    <source>
        <dbReference type="Pfam" id="PF08264"/>
    </source>
</evidence>
<evidence type="ECO:0000256" key="5">
    <source>
        <dbReference type="ARBA" id="ARBA00022598"/>
    </source>
</evidence>
<dbReference type="NCBIfam" id="TIGR00392">
    <property type="entry name" value="ileS"/>
    <property type="match status" value="1"/>
</dbReference>
<dbReference type="InterPro" id="IPR002300">
    <property type="entry name" value="aa-tRNA-synth_Ia"/>
</dbReference>
<dbReference type="InterPro" id="IPR023586">
    <property type="entry name" value="Ile-tRNA-ligase_type2"/>
</dbReference>
<gene>
    <name evidence="16" type="ORF">NEDG_00873</name>
</gene>
<dbReference type="InterPro" id="IPR002301">
    <property type="entry name" value="Ile-tRNA-ligase"/>
</dbReference>
<sequence length="1098" mass="123826">MTSFGDEEKKVLRYWQKIEAFEMSNELSKGQPEFSFYDGPPFATGLPHYGHILSGTIKDTVTRFYYQQGYNVERRFGWDCHGLPIEYEIDKMYNIKTKQDVERIGVAQYNQYCRDVVMKYAGEWEEIVSRMGRWIDFKNGYKTMDFTFMESVWWTFKELYTRGLVYRGYRVMPYSTRCRTPMSNFEANQNYKDVSDQTATVRMPLTQSIVLGGVAYTNVSLVIWTTTPWTLPSNLAILINPELTYALIEDGSPEKPESTEKPETRRLAVVGKFYAKKKKIVSEFPGAELLGASYSPPFSYFEEKRGAGCFRVYPADFVQEGGGTGLVHCAPGFGEEDYSAFVKNQLIKENDEVACPVNDEGVFTAEVTEFAGRYVKDTDKEIIKNLKEKKLLYETSSIVHSYPFCWRSDTPLIYKAVPSWFVQVKHAVAELVAKNKEINWSPHFVGTAKFGAWLENARDWSISRNRYWGTPIPLWIREGAGSTLKPEDIICAGSVEELHTLSGVRVEDLHKDVVDQVVIVRNGATYRRTEEVLDCWFESGSVPYAQKHYPFENKTQFKQTFPADFIAEGLDQTRGWFYTLHVLSVLLYGKPAFKNVMVTGLVLASDGKKMSKRLKNYPDPSEVIASHGADALRLYLISSTVVKAENLKFTESGVAGILRDLLIPWQNCLRFLTTTAGTSSGTGCDVEDIAQAVTELKTRTPANPGPDLSTDGQMLDLWILQEFEDFAQFIQSEGKAYRLQNVVPRAVTFLGDLSRWYVRLSRDRLRGTPMEVLSSVLVNFSVVMAPFAPFFSELCFQEITRPGFLTTKEAASRESILETEDRSTLSVHFVKYATPIERNQELLRSLLASASTTQAKTKPGQILEDFREIKNVIEAIRVLRERCSIPLKMPLKEVSIVGLRDSPVLTRILAKESNALVVTYRAGEEYQWEESVTPDFKRISASYGGAQVKAQSEAVRAISNSQVHIKELMTAGKTQVNGTEILRGDVIYRRSVKSLPSSFEGISVTDTVYLVADTTKDATIEELWLRRELKSAVQKLRKKAQLKISDAALISVSGTDASLVSCDTNTKISTEPIEGISEVITVGAITATLTLKSRSLPQ</sequence>
<dbReference type="Gene3D" id="1.10.730.10">
    <property type="entry name" value="Isoleucyl-tRNA Synthetase, Domain 1"/>
    <property type="match status" value="1"/>
</dbReference>
<evidence type="ECO:0000256" key="11">
    <source>
        <dbReference type="ARBA" id="ARBA00048359"/>
    </source>
</evidence>
<dbReference type="STRING" id="1805483.A0A177EE96"/>
<organism evidence="16 17">
    <name type="scientific">Nematocida displodere</name>
    <dbReference type="NCBI Taxonomy" id="1805483"/>
    <lineage>
        <taxon>Eukaryota</taxon>
        <taxon>Fungi</taxon>
        <taxon>Fungi incertae sedis</taxon>
        <taxon>Microsporidia</taxon>
        <taxon>Nematocida</taxon>
    </lineage>
</organism>
<keyword evidence="9 13" id="KW-0030">Aminoacyl-tRNA synthetase</keyword>
<evidence type="ECO:0000259" key="14">
    <source>
        <dbReference type="Pfam" id="PF00133"/>
    </source>
</evidence>
<evidence type="ECO:0000256" key="3">
    <source>
        <dbReference type="ARBA" id="ARBA00013165"/>
    </source>
</evidence>
<dbReference type="CDD" id="cd00818">
    <property type="entry name" value="IleRS_core"/>
    <property type="match status" value="1"/>
</dbReference>
<dbReference type="EC" id="6.1.1.5" evidence="3"/>
<dbReference type="PROSITE" id="PS00178">
    <property type="entry name" value="AA_TRNA_LIGASE_I"/>
    <property type="match status" value="1"/>
</dbReference>
<evidence type="ECO:0000313" key="17">
    <source>
        <dbReference type="Proteomes" id="UP000185944"/>
    </source>
</evidence>
<keyword evidence="6 13" id="KW-0547">Nucleotide-binding</keyword>
<keyword evidence="17" id="KW-1185">Reference proteome</keyword>
<dbReference type="SUPFAM" id="SSF52374">
    <property type="entry name" value="Nucleotidylyl transferase"/>
    <property type="match status" value="1"/>
</dbReference>
<evidence type="ECO:0000256" key="8">
    <source>
        <dbReference type="ARBA" id="ARBA00022917"/>
    </source>
</evidence>
<dbReference type="SUPFAM" id="SSF50677">
    <property type="entry name" value="ValRS/IleRS/LeuRS editing domain"/>
    <property type="match status" value="1"/>
</dbReference>
<evidence type="ECO:0000256" key="9">
    <source>
        <dbReference type="ARBA" id="ARBA00023146"/>
    </source>
</evidence>
<dbReference type="OrthoDB" id="1706657at2759"/>
<keyword evidence="5 13" id="KW-0436">Ligase</keyword>
<comment type="catalytic activity">
    <reaction evidence="11">
        <text>tRNA(Ile) + L-isoleucine + ATP = L-isoleucyl-tRNA(Ile) + AMP + diphosphate</text>
        <dbReference type="Rhea" id="RHEA:11060"/>
        <dbReference type="Rhea" id="RHEA-COMP:9666"/>
        <dbReference type="Rhea" id="RHEA-COMP:9695"/>
        <dbReference type="ChEBI" id="CHEBI:30616"/>
        <dbReference type="ChEBI" id="CHEBI:33019"/>
        <dbReference type="ChEBI" id="CHEBI:58045"/>
        <dbReference type="ChEBI" id="CHEBI:78442"/>
        <dbReference type="ChEBI" id="CHEBI:78528"/>
        <dbReference type="ChEBI" id="CHEBI:456215"/>
        <dbReference type="EC" id="6.1.1.5"/>
    </reaction>
</comment>
<evidence type="ECO:0000256" key="7">
    <source>
        <dbReference type="ARBA" id="ARBA00022840"/>
    </source>
</evidence>
<comment type="similarity">
    <text evidence="2 13">Belongs to the class-I aminoacyl-tRNA synthetase family.</text>
</comment>
<evidence type="ECO:0000256" key="12">
    <source>
        <dbReference type="ARBA" id="ARBA00072822"/>
    </source>
</evidence>
<dbReference type="RefSeq" id="XP_067544388.1">
    <property type="nucleotide sequence ID" value="XM_067688291.1"/>
</dbReference>
<feature type="domain" description="Methionyl/Valyl/Leucyl/Isoleucyl-tRNA synthetase anticodon-binding" evidence="15">
    <location>
        <begin position="716"/>
        <end position="893"/>
    </location>
</feature>
<keyword evidence="4" id="KW-0963">Cytoplasm</keyword>
<dbReference type="Pfam" id="PF08264">
    <property type="entry name" value="Anticodon_1"/>
    <property type="match status" value="1"/>
</dbReference>
<dbReference type="GO" id="GO:0002161">
    <property type="term" value="F:aminoacyl-tRNA deacylase activity"/>
    <property type="evidence" value="ECO:0007669"/>
    <property type="project" value="InterPro"/>
</dbReference>
<reference evidence="16 17" key="1">
    <citation type="submission" date="2016-02" db="EMBL/GenBank/DDBJ databases">
        <title>Discovery of a natural microsporidian pathogen with a broad tissue tropism in Caenorhabditis elegans.</title>
        <authorList>
            <person name="Luallen R.J."/>
            <person name="Reinke A.W."/>
            <person name="Tong L."/>
            <person name="Botts M.R."/>
            <person name="Felix M.-A."/>
            <person name="Troemel E.R."/>
        </authorList>
    </citation>
    <scope>NUCLEOTIDE SEQUENCE [LARGE SCALE GENOMIC DNA]</scope>
    <source>
        <strain evidence="16 17">JUm2807</strain>
    </source>
</reference>
<dbReference type="GO" id="GO:0004822">
    <property type="term" value="F:isoleucine-tRNA ligase activity"/>
    <property type="evidence" value="ECO:0007669"/>
    <property type="project" value="UniProtKB-EC"/>
</dbReference>
<dbReference type="GO" id="GO:0005829">
    <property type="term" value="C:cytosol"/>
    <property type="evidence" value="ECO:0007669"/>
    <property type="project" value="EnsemblFungi"/>
</dbReference>
<feature type="domain" description="Aminoacyl-tRNA synthetase class Ia" evidence="14">
    <location>
        <begin position="11"/>
        <end position="647"/>
    </location>
</feature>
<dbReference type="FunFam" id="3.40.50.620:FF:000023">
    <property type="entry name" value="Isoleucyl-tRNA synthetase,cytoplasmic"/>
    <property type="match status" value="1"/>
</dbReference>
<protein>
    <recommendedName>
        <fullName evidence="12">Probable isoleucine--tRNA ligase, cytoplasmic</fullName>
        <ecNumber evidence="3">6.1.1.5</ecNumber>
    </recommendedName>
    <alternativeName>
        <fullName evidence="10">Isoleucyl-tRNA synthetase</fullName>
    </alternativeName>
</protein>
<dbReference type="GO" id="GO:0005524">
    <property type="term" value="F:ATP binding"/>
    <property type="evidence" value="ECO:0007669"/>
    <property type="project" value="UniProtKB-KW"/>
</dbReference>
<dbReference type="GeneID" id="93647223"/>
<dbReference type="PANTHER" id="PTHR42780:SF1">
    <property type="entry name" value="ISOLEUCINE--TRNA LIGASE, CYTOPLASMIC"/>
    <property type="match status" value="1"/>
</dbReference>
<name>A0A177EE96_9MICR</name>
<dbReference type="InterPro" id="IPR013155">
    <property type="entry name" value="M/V/L/I-tRNA-synth_anticd-bd"/>
</dbReference>
<dbReference type="Gene3D" id="3.40.50.620">
    <property type="entry name" value="HUPs"/>
    <property type="match status" value="2"/>
</dbReference>
<dbReference type="VEuPathDB" id="MicrosporidiaDB:NEDG_00873"/>
<dbReference type="InterPro" id="IPR014729">
    <property type="entry name" value="Rossmann-like_a/b/a_fold"/>
</dbReference>
<dbReference type="Pfam" id="PF00133">
    <property type="entry name" value="tRNA-synt_1"/>
    <property type="match status" value="1"/>
</dbReference>
<comment type="caution">
    <text evidence="16">The sequence shown here is derived from an EMBL/GenBank/DDBJ whole genome shotgun (WGS) entry which is preliminary data.</text>
</comment>
<dbReference type="EMBL" id="LTDL01000040">
    <property type="protein sequence ID" value="OAG29740.1"/>
    <property type="molecule type" value="Genomic_DNA"/>
</dbReference>
<dbReference type="InterPro" id="IPR001412">
    <property type="entry name" value="aa-tRNA-synth_I_CS"/>
</dbReference>
<evidence type="ECO:0000256" key="2">
    <source>
        <dbReference type="ARBA" id="ARBA00005594"/>
    </source>
</evidence>
<keyword evidence="8 13" id="KW-0648">Protein biosynthesis</keyword>
<evidence type="ECO:0000256" key="6">
    <source>
        <dbReference type="ARBA" id="ARBA00022741"/>
    </source>
</evidence>